<protein>
    <recommendedName>
        <fullName evidence="4">Carboxypeptidase regulatory-like domain-containing protein</fullName>
    </recommendedName>
</protein>
<keyword evidence="3" id="KW-1185">Reference proteome</keyword>
<sequence length="948" mass="107194">MSFTGKGLPLSFLVMVCLFLYLPRSFACNSTYNWQAAEINEDDLLFMVLRVNNRSVLDSVDVFPVGDTHLVAISQLPDAFDLPWRITFNPNSFRSEYDEHSPLSCGFDIDFTSTAESTVAYWYTDDFDIYVDIRVIATLLGGESSTNFEIMQLNFTSSYERFGSGKKSKQLVSERVYTPLQTLTMVADDYKLLTLPRINYRLDARHDSTKSNTSHSANINGYFDLAYMSTNYRLSNSKTGSKQFLRLSKNFLVDDTITQFKQSIETIDDRSIKYELGDLSLDGDELVGTSLQALGINTFSYSQNRRRNFSSIRIEETVLPGWRARLFRNGEFLEETVSDNDNQVIFSNISTFFGRNEFEIRLFSPEGLEESRTQIVDVGREQLPKGDFDFRIYAADAAKRLLDGNIQNSKERHFGASTTFGIGHNITLNSDYQRQETEDNNFEDYATFGADMNIGDHAIRVRHAKQIGGGQASFVGVNSRLSNKVNASIEHTYLNDFTSSKFSNNADFVYDTKARLNARLGSTKPFSANLNISNRQRLDGSRSLSAGIGVSQSRRGNTLSNKLSYSENRGSHKTVHDAFLTHRIRNFQFSHSLSWQPFDRLDIDSYTMNIRWPQKLKTFQQSNISYRANNKHKFTYRQQASWRYELFNFKLGANINSGGHWNVNIGITGDLFYNKPKQRLQLSKPKGASAAKVEAFAYLDRNRDNQFNGNDEPLVGVGFEGSHNWLDEQTTENGEVQLFTNNRYQKVGVDEGTLYDPFFMPSKPPVLLATHEGGTARIEFPIVTTNDIEGIILQEKEGEVRSLAGLTVNLLEINGANHFTSMTEVDGFFFFTKVPPGRYMLQLDKEKLQDFRLAIPEEAIVIEAPEEGDIVSLDDIVLIDSKTHKSIEQAKLEKEADAYSGLQRQAYLALKASIQASLAAIDNSQNETNGLLAHAAYQKVLAVSETIN</sequence>
<evidence type="ECO:0000313" key="2">
    <source>
        <dbReference type="EMBL" id="GLR71290.1"/>
    </source>
</evidence>
<feature type="compositionally biased region" description="Polar residues" evidence="1">
    <location>
        <begin position="550"/>
        <end position="567"/>
    </location>
</feature>
<gene>
    <name evidence="2" type="ORF">GCM10007852_21980</name>
</gene>
<reference evidence="2" key="1">
    <citation type="journal article" date="2014" name="Int. J. Syst. Evol. Microbiol.">
        <title>Complete genome sequence of Corynebacterium casei LMG S-19264T (=DSM 44701T), isolated from a smear-ripened cheese.</title>
        <authorList>
            <consortium name="US DOE Joint Genome Institute (JGI-PGF)"/>
            <person name="Walter F."/>
            <person name="Albersmeier A."/>
            <person name="Kalinowski J."/>
            <person name="Ruckert C."/>
        </authorList>
    </citation>
    <scope>NUCLEOTIDE SEQUENCE</scope>
    <source>
        <strain evidence="2">NBRC 110023</strain>
    </source>
</reference>
<comment type="caution">
    <text evidence="2">The sequence shown here is derived from an EMBL/GenBank/DDBJ whole genome shotgun (WGS) entry which is preliminary data.</text>
</comment>
<dbReference type="EMBL" id="BSOT01000006">
    <property type="protein sequence ID" value="GLR71290.1"/>
    <property type="molecule type" value="Genomic_DNA"/>
</dbReference>
<organism evidence="2 3">
    <name type="scientific">Agaribacter marinus</name>
    <dbReference type="NCBI Taxonomy" id="1431249"/>
    <lineage>
        <taxon>Bacteria</taxon>
        <taxon>Pseudomonadati</taxon>
        <taxon>Pseudomonadota</taxon>
        <taxon>Gammaproteobacteria</taxon>
        <taxon>Alteromonadales</taxon>
        <taxon>Alteromonadaceae</taxon>
        <taxon>Agaribacter</taxon>
    </lineage>
</organism>
<dbReference type="AlphaFoldDB" id="A0AA37T4M8"/>
<evidence type="ECO:0000256" key="1">
    <source>
        <dbReference type="SAM" id="MobiDB-lite"/>
    </source>
</evidence>
<feature type="region of interest" description="Disordered" evidence="1">
    <location>
        <begin position="543"/>
        <end position="567"/>
    </location>
</feature>
<evidence type="ECO:0000313" key="3">
    <source>
        <dbReference type="Proteomes" id="UP001156601"/>
    </source>
</evidence>
<dbReference type="RefSeq" id="WP_284217651.1">
    <property type="nucleotide sequence ID" value="NZ_BSOT01000006.1"/>
</dbReference>
<accession>A0AA37T4M8</accession>
<dbReference type="Proteomes" id="UP001156601">
    <property type="component" value="Unassembled WGS sequence"/>
</dbReference>
<evidence type="ECO:0008006" key="4">
    <source>
        <dbReference type="Google" id="ProtNLM"/>
    </source>
</evidence>
<reference evidence="2" key="2">
    <citation type="submission" date="2023-01" db="EMBL/GenBank/DDBJ databases">
        <title>Draft genome sequence of Agaribacter marinus strain NBRC 110023.</title>
        <authorList>
            <person name="Sun Q."/>
            <person name="Mori K."/>
        </authorList>
    </citation>
    <scope>NUCLEOTIDE SEQUENCE</scope>
    <source>
        <strain evidence="2">NBRC 110023</strain>
    </source>
</reference>
<dbReference type="SUPFAM" id="SSF49478">
    <property type="entry name" value="Cna protein B-type domain"/>
    <property type="match status" value="1"/>
</dbReference>
<name>A0AA37T4M8_9ALTE</name>
<proteinExistence type="predicted"/>